<evidence type="ECO:0000256" key="7">
    <source>
        <dbReference type="ARBA" id="ARBA00023235"/>
    </source>
</evidence>
<dbReference type="GO" id="GO:0003723">
    <property type="term" value="F:RNA binding"/>
    <property type="evidence" value="ECO:0007669"/>
    <property type="project" value="InterPro"/>
</dbReference>
<evidence type="ECO:0000256" key="2">
    <source>
        <dbReference type="ARBA" id="ARBA00001832"/>
    </source>
</evidence>
<accession>A0A316V6P7</accession>
<comment type="catalytic activity">
    <reaction evidence="9">
        <text>a uridine in tRNA = a pseudouridine in tRNA</text>
        <dbReference type="Rhea" id="RHEA:54572"/>
        <dbReference type="Rhea" id="RHEA-COMP:13339"/>
        <dbReference type="Rhea" id="RHEA-COMP:13934"/>
        <dbReference type="ChEBI" id="CHEBI:65314"/>
        <dbReference type="ChEBI" id="CHEBI:65315"/>
    </reaction>
</comment>
<dbReference type="InterPro" id="IPR020094">
    <property type="entry name" value="TruA/RsuA/RluB/E/F_N"/>
</dbReference>
<dbReference type="InterPro" id="IPR020103">
    <property type="entry name" value="PsdUridine_synth_cat_dom_sf"/>
</dbReference>
<dbReference type="OrthoDB" id="10256309at2759"/>
<dbReference type="SUPFAM" id="SSF55120">
    <property type="entry name" value="Pseudouridine synthase"/>
    <property type="match status" value="1"/>
</dbReference>
<dbReference type="FunFam" id="3.30.70.580:FF:000002">
    <property type="entry name" value="tRNA pseudouridine synthase"/>
    <property type="match status" value="1"/>
</dbReference>
<evidence type="ECO:0000256" key="8">
    <source>
        <dbReference type="ARBA" id="ARBA00023242"/>
    </source>
</evidence>
<reference evidence="18 19" key="1">
    <citation type="journal article" date="2018" name="Mol. Biol. Evol.">
        <title>Broad Genomic Sampling Reveals a Smut Pathogenic Ancestry of the Fungal Clade Ustilaginomycotina.</title>
        <authorList>
            <person name="Kijpornyongpan T."/>
            <person name="Mondo S.J."/>
            <person name="Barry K."/>
            <person name="Sandor L."/>
            <person name="Lee J."/>
            <person name="Lipzen A."/>
            <person name="Pangilinan J."/>
            <person name="LaButti K."/>
            <person name="Hainaut M."/>
            <person name="Henrissat B."/>
            <person name="Grigoriev I.V."/>
            <person name="Spatafora J.W."/>
            <person name="Aime M.C."/>
        </authorList>
    </citation>
    <scope>NUCLEOTIDE SEQUENCE [LARGE SCALE GENOMIC DNA]</scope>
    <source>
        <strain evidence="18 19">MCA 5214</strain>
    </source>
</reference>
<evidence type="ECO:0000256" key="15">
    <source>
        <dbReference type="PIRSR" id="PIRSR641708-2"/>
    </source>
</evidence>
<dbReference type="PANTHER" id="PTHR11142:SF4">
    <property type="entry name" value="PSEUDOURIDYLATE SYNTHASE 1 HOMOLOG"/>
    <property type="match status" value="1"/>
</dbReference>
<feature type="region of interest" description="Disordered" evidence="16">
    <location>
        <begin position="256"/>
        <end position="307"/>
    </location>
</feature>
<keyword evidence="19" id="KW-1185">Reference proteome</keyword>
<feature type="compositionally biased region" description="Basic and acidic residues" evidence="16">
    <location>
        <begin position="555"/>
        <end position="568"/>
    </location>
</feature>
<evidence type="ECO:0000256" key="9">
    <source>
        <dbReference type="ARBA" id="ARBA00036943"/>
    </source>
</evidence>
<gene>
    <name evidence="18" type="ORF">BDZ90DRAFT_230119</name>
</gene>
<dbReference type="AlphaFoldDB" id="A0A316V6P7"/>
<evidence type="ECO:0000256" key="4">
    <source>
        <dbReference type="ARBA" id="ARBA00009375"/>
    </source>
</evidence>
<comment type="similarity">
    <text evidence="4">Belongs to the tRNA pseudouridine synthase TruA family.</text>
</comment>
<feature type="compositionally biased region" description="Basic and acidic residues" evidence="16">
    <location>
        <begin position="256"/>
        <end position="266"/>
    </location>
</feature>
<keyword evidence="7" id="KW-0413">Isomerase</keyword>
<comment type="function">
    <text evidence="10">Formation of pseudouridine at positions 27 and 28 in the anticodon stem and loop of transfer RNAs; at positions 34 and 36 of intron-containing precursor tRNA(Ile) and at position 35 in the intron-containing tRNA(Tyr). Catalyzes pseudouridylation at position 44 in U2 snRNA. Also catalyzes pseudouridylation of mRNAs.</text>
</comment>
<dbReference type="GO" id="GO:0031119">
    <property type="term" value="P:tRNA pseudouridine synthesis"/>
    <property type="evidence" value="ECO:0007669"/>
    <property type="project" value="InterPro"/>
</dbReference>
<feature type="compositionally biased region" description="Basic and acidic residues" evidence="16">
    <location>
        <begin position="44"/>
        <end position="54"/>
    </location>
</feature>
<dbReference type="EMBL" id="KZ819662">
    <property type="protein sequence ID" value="PWN31125.1"/>
    <property type="molecule type" value="Genomic_DNA"/>
</dbReference>
<dbReference type="GO" id="GO:1990481">
    <property type="term" value="P:mRNA pseudouridine synthesis"/>
    <property type="evidence" value="ECO:0007669"/>
    <property type="project" value="TreeGrafter"/>
</dbReference>
<feature type="binding site" evidence="15">
    <location>
        <position position="195"/>
    </location>
    <ligand>
        <name>substrate</name>
    </ligand>
</feature>
<name>A0A316V6P7_9BASI</name>
<feature type="compositionally biased region" description="Low complexity" evidence="16">
    <location>
        <begin position="288"/>
        <end position="304"/>
    </location>
</feature>
<dbReference type="FunFam" id="3.30.70.660:FF:000002">
    <property type="entry name" value="tRNA pseudouridine synthase"/>
    <property type="match status" value="1"/>
</dbReference>
<evidence type="ECO:0000256" key="1">
    <source>
        <dbReference type="ARBA" id="ARBA00001166"/>
    </source>
</evidence>
<evidence type="ECO:0000313" key="19">
    <source>
        <dbReference type="Proteomes" id="UP000245884"/>
    </source>
</evidence>
<comment type="catalytic activity">
    <reaction evidence="1">
        <text>a uridine in mRNA = a pseudouridine in mRNA</text>
        <dbReference type="Rhea" id="RHEA:56644"/>
        <dbReference type="Rhea" id="RHEA-COMP:14658"/>
        <dbReference type="Rhea" id="RHEA-COMP:14659"/>
        <dbReference type="ChEBI" id="CHEBI:65314"/>
        <dbReference type="ChEBI" id="CHEBI:65315"/>
    </reaction>
</comment>
<dbReference type="Proteomes" id="UP000245884">
    <property type="component" value="Unassembled WGS sequence"/>
</dbReference>
<evidence type="ECO:0000256" key="10">
    <source>
        <dbReference type="ARBA" id="ARBA00053072"/>
    </source>
</evidence>
<evidence type="ECO:0000256" key="16">
    <source>
        <dbReference type="SAM" id="MobiDB-lite"/>
    </source>
</evidence>
<evidence type="ECO:0000256" key="5">
    <source>
        <dbReference type="ARBA" id="ARBA00022664"/>
    </source>
</evidence>
<evidence type="ECO:0000256" key="3">
    <source>
        <dbReference type="ARBA" id="ARBA00004123"/>
    </source>
</evidence>
<protein>
    <recommendedName>
        <fullName evidence="11">tRNA pseudouridine synthase 1</fullName>
    </recommendedName>
    <alternativeName>
        <fullName evidence="12">tRNA pseudouridylate synthase 1</fullName>
    </alternativeName>
    <alternativeName>
        <fullName evidence="13">tRNA-uridine isomerase 1</fullName>
    </alternativeName>
</protein>
<evidence type="ECO:0000259" key="17">
    <source>
        <dbReference type="Pfam" id="PF01416"/>
    </source>
</evidence>
<dbReference type="InterPro" id="IPR020095">
    <property type="entry name" value="PsdUridine_synth_TruA_C"/>
</dbReference>
<dbReference type="GO" id="GO:0005634">
    <property type="term" value="C:nucleus"/>
    <property type="evidence" value="ECO:0007669"/>
    <property type="project" value="UniProtKB-SubCell"/>
</dbReference>
<proteinExistence type="inferred from homology"/>
<evidence type="ECO:0000256" key="14">
    <source>
        <dbReference type="PIRSR" id="PIRSR641708-1"/>
    </source>
</evidence>
<dbReference type="RefSeq" id="XP_025365737.1">
    <property type="nucleotide sequence ID" value="XM_025505347.1"/>
</dbReference>
<dbReference type="STRING" id="1569628.A0A316V6P7"/>
<evidence type="ECO:0000256" key="6">
    <source>
        <dbReference type="ARBA" id="ARBA00022694"/>
    </source>
</evidence>
<dbReference type="GO" id="GO:0009982">
    <property type="term" value="F:pseudouridine synthase activity"/>
    <property type="evidence" value="ECO:0007669"/>
    <property type="project" value="InterPro"/>
</dbReference>
<sequence length="608" mass="66822">MADSDAAAAAPAKRSPSPAPPSATHAAGSSSSADAPKQKRQRIDRRGDDSRGQDSNDNSSGAAEGEVRLPKRPVALLFGYCGVGYSGLQINPGVKTIEGDIFDVLCNAGCVSKDNAVNPNKVSLQRSARTDRGVHAAGNLLNMKCILNPPVSPSGEMKPLIAYLNSQLPPLIRIWNIVKVQSSFNARSSCDSRYYQYLLPTYVFLPPKPGSAMWKMYKEWEKEEEEGVGEEEKRRLQQILYHPFWADAYAAYKEKEEKGPAAKEGEGEGEASAATATSAEDPTDVKVDSATTDTAPPPAADTSPFKADTIRKRTYRLSTDPSPYGAELLPRLRTLWSTFLGTRNFHNFTVGKPFKDPSAKRVMKKMEISDPFIVDNTEYVSLTLHGQSFMLHQIRKMVGLIVMLARSPAPGPKLLNASLTTKDKIHVPKAPALGLLLNSPVFVGYNVKVRAHNAQLEKMHKEGKIDETRKADQWREEISYDPFRAEMEEFRMRHIYQTQYETEEREDEFAKWLNYLDSIVGPDFLFLNLKGNIPKECLVGGNAVGGGSSVMKGLGKSERAEKRKERDAAPASGSIGEVAKQGNDEEYKGSDDEDEALPAGAKAADYEG</sequence>
<dbReference type="Gene3D" id="3.30.70.580">
    <property type="entry name" value="Pseudouridine synthase I, catalytic domain, N-terminal subdomain"/>
    <property type="match status" value="1"/>
</dbReference>
<dbReference type="InterPro" id="IPR020097">
    <property type="entry name" value="PsdUridine_synth_TruA_a/b_dom"/>
</dbReference>
<dbReference type="InterPro" id="IPR001406">
    <property type="entry name" value="PsdUridine_synth_TruA"/>
</dbReference>
<comment type="catalytic activity">
    <reaction evidence="2">
        <text>uridine in snRNA = pseudouridine in snRNA</text>
        <dbReference type="Rhea" id="RHEA:51124"/>
        <dbReference type="Rhea" id="RHEA-COMP:12891"/>
        <dbReference type="Rhea" id="RHEA-COMP:12892"/>
        <dbReference type="ChEBI" id="CHEBI:65314"/>
        <dbReference type="ChEBI" id="CHEBI:65315"/>
    </reaction>
</comment>
<feature type="region of interest" description="Disordered" evidence="16">
    <location>
        <begin position="1"/>
        <end position="66"/>
    </location>
</feature>
<dbReference type="GeneID" id="37027170"/>
<evidence type="ECO:0000313" key="18">
    <source>
        <dbReference type="EMBL" id="PWN31125.1"/>
    </source>
</evidence>
<dbReference type="GO" id="GO:0006397">
    <property type="term" value="P:mRNA processing"/>
    <property type="evidence" value="ECO:0007669"/>
    <property type="project" value="UniProtKB-KW"/>
</dbReference>
<dbReference type="InterPro" id="IPR041708">
    <property type="entry name" value="PUS1/PUS2-like"/>
</dbReference>
<dbReference type="GO" id="GO:0031120">
    <property type="term" value="P:snRNA pseudouridine synthesis"/>
    <property type="evidence" value="ECO:0007669"/>
    <property type="project" value="UniProtKB-ARBA"/>
</dbReference>
<feature type="compositionally biased region" description="Low complexity" evidence="16">
    <location>
        <begin position="1"/>
        <end position="35"/>
    </location>
</feature>
<dbReference type="Pfam" id="PF01416">
    <property type="entry name" value="PseudoU_synth_1"/>
    <property type="match status" value="1"/>
</dbReference>
<feature type="compositionally biased region" description="Low complexity" evidence="16">
    <location>
        <begin position="270"/>
        <end position="280"/>
    </location>
</feature>
<organism evidence="18 19">
    <name type="scientific">Jaminaea rosea</name>
    <dbReference type="NCBI Taxonomy" id="1569628"/>
    <lineage>
        <taxon>Eukaryota</taxon>
        <taxon>Fungi</taxon>
        <taxon>Dikarya</taxon>
        <taxon>Basidiomycota</taxon>
        <taxon>Ustilaginomycotina</taxon>
        <taxon>Exobasidiomycetes</taxon>
        <taxon>Microstromatales</taxon>
        <taxon>Microstromatales incertae sedis</taxon>
        <taxon>Jaminaea</taxon>
    </lineage>
</organism>
<dbReference type="PANTHER" id="PTHR11142">
    <property type="entry name" value="PSEUDOURIDYLATE SYNTHASE"/>
    <property type="match status" value="1"/>
</dbReference>
<evidence type="ECO:0000256" key="12">
    <source>
        <dbReference type="ARBA" id="ARBA00079072"/>
    </source>
</evidence>
<evidence type="ECO:0000256" key="13">
    <source>
        <dbReference type="ARBA" id="ARBA00080858"/>
    </source>
</evidence>
<dbReference type="Gene3D" id="3.30.70.660">
    <property type="entry name" value="Pseudouridine synthase I, catalytic domain, C-terminal subdomain"/>
    <property type="match status" value="1"/>
</dbReference>
<keyword evidence="8" id="KW-0539">Nucleus</keyword>
<comment type="subcellular location">
    <subcellularLocation>
        <location evidence="3">Nucleus</location>
    </subcellularLocation>
</comment>
<feature type="domain" description="Pseudouridine synthase I TruA alpha/beta" evidence="17">
    <location>
        <begin position="338"/>
        <end position="438"/>
    </location>
</feature>
<keyword evidence="5" id="KW-0507">mRNA processing</keyword>
<dbReference type="CDD" id="cd02568">
    <property type="entry name" value="PseudoU_synth_PUS1_PUS2"/>
    <property type="match status" value="1"/>
</dbReference>
<feature type="region of interest" description="Disordered" evidence="16">
    <location>
        <begin position="549"/>
        <end position="608"/>
    </location>
</feature>
<evidence type="ECO:0000256" key="11">
    <source>
        <dbReference type="ARBA" id="ARBA00073968"/>
    </source>
</evidence>
<keyword evidence="6" id="KW-0819">tRNA processing</keyword>
<feature type="active site" description="Nucleophile" evidence="14">
    <location>
        <position position="131"/>
    </location>
</feature>